<name>A0AC60PXE0_IXOPE</name>
<sequence>MQRSPPQLSSSWSTSRGSTSLLPAVGHWDTLAIVLPVPLYRMESVPLCAAGLFKRVRRFPVPASTKDFFVRLHLEVLPVKVWLDARGFFVPWSTNCDLCGSSETIQHVFVECSNAYLFWDELRVAFGQDFEIDWITFKYLHLGGSDSSDVAPAIVLLGLQAIWLARTAMVECHTDARPTWDYFTSRLRWLLSIAAGEEHHEGREWQHIRDRLEAKQLRDQRARQRRDRGGANWGSHAFLPARG</sequence>
<protein>
    <submittedName>
        <fullName evidence="1">Uncharacterized protein</fullName>
    </submittedName>
</protein>
<dbReference type="Proteomes" id="UP000805193">
    <property type="component" value="Unassembled WGS sequence"/>
</dbReference>
<evidence type="ECO:0000313" key="1">
    <source>
        <dbReference type="EMBL" id="KAG0425927.1"/>
    </source>
</evidence>
<comment type="caution">
    <text evidence="1">The sequence shown here is derived from an EMBL/GenBank/DDBJ whole genome shotgun (WGS) entry which is preliminary data.</text>
</comment>
<accession>A0AC60PXE0</accession>
<organism evidence="1 2">
    <name type="scientific">Ixodes persulcatus</name>
    <name type="common">Taiga tick</name>
    <dbReference type="NCBI Taxonomy" id="34615"/>
    <lineage>
        <taxon>Eukaryota</taxon>
        <taxon>Metazoa</taxon>
        <taxon>Ecdysozoa</taxon>
        <taxon>Arthropoda</taxon>
        <taxon>Chelicerata</taxon>
        <taxon>Arachnida</taxon>
        <taxon>Acari</taxon>
        <taxon>Parasitiformes</taxon>
        <taxon>Ixodida</taxon>
        <taxon>Ixodoidea</taxon>
        <taxon>Ixodidae</taxon>
        <taxon>Ixodinae</taxon>
        <taxon>Ixodes</taxon>
    </lineage>
</organism>
<dbReference type="EMBL" id="JABSTQ010009788">
    <property type="protein sequence ID" value="KAG0425927.1"/>
    <property type="molecule type" value="Genomic_DNA"/>
</dbReference>
<gene>
    <name evidence="1" type="ORF">HPB47_026920</name>
</gene>
<keyword evidence="2" id="KW-1185">Reference proteome</keyword>
<reference evidence="1 2" key="1">
    <citation type="journal article" date="2020" name="Cell">
        <title>Large-Scale Comparative Analyses of Tick Genomes Elucidate Their Genetic Diversity and Vector Capacities.</title>
        <authorList>
            <consortium name="Tick Genome and Microbiome Consortium (TIGMIC)"/>
            <person name="Jia N."/>
            <person name="Wang J."/>
            <person name="Shi W."/>
            <person name="Du L."/>
            <person name="Sun Y."/>
            <person name="Zhan W."/>
            <person name="Jiang J.F."/>
            <person name="Wang Q."/>
            <person name="Zhang B."/>
            <person name="Ji P."/>
            <person name="Bell-Sakyi L."/>
            <person name="Cui X.M."/>
            <person name="Yuan T.T."/>
            <person name="Jiang B.G."/>
            <person name="Yang W.F."/>
            <person name="Lam T.T."/>
            <person name="Chang Q.C."/>
            <person name="Ding S.J."/>
            <person name="Wang X.J."/>
            <person name="Zhu J.G."/>
            <person name="Ruan X.D."/>
            <person name="Zhao L."/>
            <person name="Wei J.T."/>
            <person name="Ye R.Z."/>
            <person name="Que T.C."/>
            <person name="Du C.H."/>
            <person name="Zhou Y.H."/>
            <person name="Cheng J.X."/>
            <person name="Dai P.F."/>
            <person name="Guo W.B."/>
            <person name="Han X.H."/>
            <person name="Huang E.J."/>
            <person name="Li L.F."/>
            <person name="Wei W."/>
            <person name="Gao Y.C."/>
            <person name="Liu J.Z."/>
            <person name="Shao H.Z."/>
            <person name="Wang X."/>
            <person name="Wang C.C."/>
            <person name="Yang T.C."/>
            <person name="Huo Q.B."/>
            <person name="Li W."/>
            <person name="Chen H.Y."/>
            <person name="Chen S.E."/>
            <person name="Zhou L.G."/>
            <person name="Ni X.B."/>
            <person name="Tian J.H."/>
            <person name="Sheng Y."/>
            <person name="Liu T."/>
            <person name="Pan Y.S."/>
            <person name="Xia L.Y."/>
            <person name="Li J."/>
            <person name="Zhao F."/>
            <person name="Cao W.C."/>
        </authorList>
    </citation>
    <scope>NUCLEOTIDE SEQUENCE [LARGE SCALE GENOMIC DNA]</scope>
    <source>
        <strain evidence="1">Iper-2018</strain>
    </source>
</reference>
<proteinExistence type="predicted"/>
<evidence type="ECO:0000313" key="2">
    <source>
        <dbReference type="Proteomes" id="UP000805193"/>
    </source>
</evidence>